<dbReference type="Pfam" id="PF00532">
    <property type="entry name" value="Peripla_BP_1"/>
    <property type="match status" value="1"/>
</dbReference>
<evidence type="ECO:0000313" key="3">
    <source>
        <dbReference type="Proteomes" id="UP001611548"/>
    </source>
</evidence>
<gene>
    <name evidence="2" type="ORF">ACH429_19820</name>
</gene>
<sequence>MNSAQAFGAVQPFFSKSRASYQMPWTLAVPVVVVERRHQPAADVPSLDYVITDHEHGATQAVRHLARLGHRRIALVARPTPTSV</sequence>
<accession>A0ABW7UUP9</accession>
<comment type="caution">
    <text evidence="2">The sequence shown here is derived from an EMBL/GenBank/DDBJ whole genome shotgun (WGS) entry which is preliminary data.</text>
</comment>
<name>A0ABW7UUP9_9ACTN</name>
<organism evidence="2 3">
    <name type="scientific">Streptomyces pathocidini</name>
    <dbReference type="NCBI Taxonomy" id="1650571"/>
    <lineage>
        <taxon>Bacteria</taxon>
        <taxon>Bacillati</taxon>
        <taxon>Actinomycetota</taxon>
        <taxon>Actinomycetes</taxon>
        <taxon>Kitasatosporales</taxon>
        <taxon>Streptomycetaceae</taxon>
        <taxon>Streptomyces</taxon>
    </lineage>
</organism>
<evidence type="ECO:0000313" key="2">
    <source>
        <dbReference type="EMBL" id="MFI1966324.1"/>
    </source>
</evidence>
<proteinExistence type="predicted"/>
<dbReference type="InterPro" id="IPR001761">
    <property type="entry name" value="Peripla_BP/Lac1_sug-bd_dom"/>
</dbReference>
<dbReference type="RefSeq" id="WP_055471441.1">
    <property type="nucleotide sequence ID" value="NZ_JBIRWE010000008.1"/>
</dbReference>
<dbReference type="Gene3D" id="3.40.50.2300">
    <property type="match status" value="2"/>
</dbReference>
<feature type="domain" description="Periplasmic binding protein/LacI sugar binding" evidence="1">
    <location>
        <begin position="28"/>
        <end position="80"/>
    </location>
</feature>
<dbReference type="SUPFAM" id="SSF53822">
    <property type="entry name" value="Periplasmic binding protein-like I"/>
    <property type="match status" value="1"/>
</dbReference>
<dbReference type="Proteomes" id="UP001611548">
    <property type="component" value="Unassembled WGS sequence"/>
</dbReference>
<dbReference type="EMBL" id="JBIRWE010000008">
    <property type="protein sequence ID" value="MFI1966324.1"/>
    <property type="molecule type" value="Genomic_DNA"/>
</dbReference>
<dbReference type="InterPro" id="IPR028082">
    <property type="entry name" value="Peripla_BP_I"/>
</dbReference>
<protein>
    <submittedName>
        <fullName evidence="2">LacI family transcriptional regulator</fullName>
    </submittedName>
</protein>
<evidence type="ECO:0000259" key="1">
    <source>
        <dbReference type="Pfam" id="PF00532"/>
    </source>
</evidence>
<keyword evidence="3" id="KW-1185">Reference proteome</keyword>
<reference evidence="2 3" key="1">
    <citation type="submission" date="2024-10" db="EMBL/GenBank/DDBJ databases">
        <title>The Natural Products Discovery Center: Release of the First 8490 Sequenced Strains for Exploring Actinobacteria Biosynthetic Diversity.</title>
        <authorList>
            <person name="Kalkreuter E."/>
            <person name="Kautsar S.A."/>
            <person name="Yang D."/>
            <person name="Bader C.D."/>
            <person name="Teijaro C.N."/>
            <person name="Fluegel L."/>
            <person name="Davis C.M."/>
            <person name="Simpson J.R."/>
            <person name="Lauterbach L."/>
            <person name="Steele A.D."/>
            <person name="Gui C."/>
            <person name="Meng S."/>
            <person name="Li G."/>
            <person name="Viehrig K."/>
            <person name="Ye F."/>
            <person name="Su P."/>
            <person name="Kiefer A.F."/>
            <person name="Nichols A."/>
            <person name="Cepeda A.J."/>
            <person name="Yan W."/>
            <person name="Fan B."/>
            <person name="Jiang Y."/>
            <person name="Adhikari A."/>
            <person name="Zheng C.-J."/>
            <person name="Schuster L."/>
            <person name="Cowan T.M."/>
            <person name="Smanski M.J."/>
            <person name="Chevrette M.G."/>
            <person name="De Carvalho L.P.S."/>
            <person name="Shen B."/>
        </authorList>
    </citation>
    <scope>NUCLEOTIDE SEQUENCE [LARGE SCALE GENOMIC DNA]</scope>
    <source>
        <strain evidence="2 3">NPDC020327</strain>
    </source>
</reference>